<sequence>MSTIPFKVTPAGLRLPGSFFELDNSQANTAQANQRALIIGQITAAGVATPNVPLISGGVGDATLQGGAGSMLATMTAAYRLNDSFGEVWYLPLADATGATAAAGSIAFTQAPTANGTLSLYIAGQLVTVPVTAGETTAAIATAVAAAIALVPTMPVTAAVATGATNTVTLTALHKGLCGNEIDIRFNYYGTKAGESTPAGLTYTITAMSGGATNPSLATALGNLGNMTFDFIVSPYTDAASLTSLQQFLNDQTGRWSWSSQLYGHVFMAYAGTFAAQTTLGLAQNNQHQTVMGFSGSPTPSWLWAAALGAQAAVSVRADPGVPLQYLPLRGVLAPPIQSQFLANQRETLLYDGISTFLVQQDGTVLTENVVTTYQLNAQGVPDNSYLEVETMFQLMLEIRTLQAMLSSKYARCKLANNGTRPAANSGLVTPAMIQADIIALYQEREAAGYVQNSAAFAQALVVNKNQTNPNRVDVLWPGTPVNQMRTFATLVQFRLQ</sequence>
<dbReference type="InterPro" id="IPR020287">
    <property type="entry name" value="Tail_sheath_C"/>
</dbReference>
<comment type="caution">
    <text evidence="4">The sequence shown here is derived from an EMBL/GenBank/DDBJ whole genome shotgun (WGS) entry which is preliminary data.</text>
</comment>
<dbReference type="OrthoDB" id="5442644at2"/>
<organism evidence="4 5">
    <name type="scientific">Trinickia fusca</name>
    <dbReference type="NCBI Taxonomy" id="2419777"/>
    <lineage>
        <taxon>Bacteria</taxon>
        <taxon>Pseudomonadati</taxon>
        <taxon>Pseudomonadota</taxon>
        <taxon>Betaproteobacteria</taxon>
        <taxon>Burkholderiales</taxon>
        <taxon>Burkholderiaceae</taxon>
        <taxon>Trinickia</taxon>
    </lineage>
</organism>
<proteinExistence type="inferred from homology"/>
<name>A0A494XSJ6_9BURK</name>
<protein>
    <submittedName>
        <fullName evidence="4">Phage tail protein</fullName>
    </submittedName>
</protein>
<dbReference type="AlphaFoldDB" id="A0A494XSJ6"/>
<evidence type="ECO:0000259" key="3">
    <source>
        <dbReference type="Pfam" id="PF17482"/>
    </source>
</evidence>
<feature type="domain" description="Tail sheath protein C-terminal" evidence="3">
    <location>
        <begin position="383"/>
        <end position="495"/>
    </location>
</feature>
<dbReference type="InterPro" id="IPR035089">
    <property type="entry name" value="Phage_sheath_subtilisin"/>
</dbReference>
<dbReference type="Proteomes" id="UP000280434">
    <property type="component" value="Unassembled WGS sequence"/>
</dbReference>
<keyword evidence="5" id="KW-1185">Reference proteome</keyword>
<comment type="similarity">
    <text evidence="1">Belongs to the myoviridae tail sheath protein family.</text>
</comment>
<evidence type="ECO:0000256" key="1">
    <source>
        <dbReference type="ARBA" id="ARBA00008005"/>
    </source>
</evidence>
<gene>
    <name evidence="4" type="ORF">D7S89_05250</name>
</gene>
<evidence type="ECO:0000313" key="4">
    <source>
        <dbReference type="EMBL" id="RKP50513.1"/>
    </source>
</evidence>
<evidence type="ECO:0000259" key="2">
    <source>
        <dbReference type="Pfam" id="PF04984"/>
    </source>
</evidence>
<dbReference type="InterPro" id="IPR007067">
    <property type="entry name" value="Tail_sheath"/>
</dbReference>
<feature type="domain" description="Tail sheath protein subtilisin-like" evidence="2">
    <location>
        <begin position="210"/>
        <end position="370"/>
    </location>
</feature>
<reference evidence="4 5" key="1">
    <citation type="submission" date="2018-10" db="EMBL/GenBank/DDBJ databases">
        <title>Paraburkholderia sp. 7MK8-2, isolated from soil.</title>
        <authorList>
            <person name="Gao Z.-H."/>
            <person name="Qiu L.-H."/>
        </authorList>
    </citation>
    <scope>NUCLEOTIDE SEQUENCE [LARGE SCALE GENOMIC DNA]</scope>
    <source>
        <strain evidence="4 5">7MK8-2</strain>
    </source>
</reference>
<dbReference type="RefSeq" id="WP_121276346.1">
    <property type="nucleotide sequence ID" value="NZ_RBZV01000002.1"/>
</dbReference>
<dbReference type="PIRSF" id="PIRSF007349">
    <property type="entry name" value="Tsp_L"/>
    <property type="match status" value="1"/>
</dbReference>
<dbReference type="Pfam" id="PF17482">
    <property type="entry name" value="Phage_sheath_1C"/>
    <property type="match status" value="1"/>
</dbReference>
<accession>A0A494XSJ6</accession>
<evidence type="ECO:0000313" key="5">
    <source>
        <dbReference type="Proteomes" id="UP000280434"/>
    </source>
</evidence>
<dbReference type="Pfam" id="PF04984">
    <property type="entry name" value="Phage_sheath_1"/>
    <property type="match status" value="1"/>
</dbReference>
<dbReference type="EMBL" id="RBZV01000002">
    <property type="protein sequence ID" value="RKP50513.1"/>
    <property type="molecule type" value="Genomic_DNA"/>
</dbReference>